<dbReference type="Proteomes" id="UP000636800">
    <property type="component" value="Chromosome 12"/>
</dbReference>
<dbReference type="AlphaFoldDB" id="A0A835PTD4"/>
<dbReference type="InterPro" id="IPR039133">
    <property type="entry name" value="RNF25"/>
</dbReference>
<dbReference type="SUPFAM" id="SSF54495">
    <property type="entry name" value="UBC-like"/>
    <property type="match status" value="1"/>
</dbReference>
<dbReference type="GO" id="GO:0061630">
    <property type="term" value="F:ubiquitin protein ligase activity"/>
    <property type="evidence" value="ECO:0007669"/>
    <property type="project" value="InterPro"/>
</dbReference>
<dbReference type="SMART" id="SM00184">
    <property type="entry name" value="RING"/>
    <property type="match status" value="1"/>
</dbReference>
<keyword evidence="1" id="KW-0479">Metal-binding</keyword>
<dbReference type="SMART" id="SM00591">
    <property type="entry name" value="RWD"/>
    <property type="match status" value="1"/>
</dbReference>
<evidence type="ECO:0000256" key="2">
    <source>
        <dbReference type="SAM" id="MobiDB-lite"/>
    </source>
</evidence>
<feature type="region of interest" description="Disordered" evidence="2">
    <location>
        <begin position="395"/>
        <end position="462"/>
    </location>
</feature>
<organism evidence="5 6">
    <name type="scientific">Vanilla planifolia</name>
    <name type="common">Vanilla</name>
    <dbReference type="NCBI Taxonomy" id="51239"/>
    <lineage>
        <taxon>Eukaryota</taxon>
        <taxon>Viridiplantae</taxon>
        <taxon>Streptophyta</taxon>
        <taxon>Embryophyta</taxon>
        <taxon>Tracheophyta</taxon>
        <taxon>Spermatophyta</taxon>
        <taxon>Magnoliopsida</taxon>
        <taxon>Liliopsida</taxon>
        <taxon>Asparagales</taxon>
        <taxon>Orchidaceae</taxon>
        <taxon>Vanilloideae</taxon>
        <taxon>Vanilleae</taxon>
        <taxon>Vanilla</taxon>
    </lineage>
</organism>
<keyword evidence="1" id="KW-0863">Zinc-finger</keyword>
<protein>
    <recommendedName>
        <fullName evidence="7">RWD domain-containing protein</fullName>
    </recommendedName>
</protein>
<dbReference type="InterPro" id="IPR001841">
    <property type="entry name" value="Znf_RING"/>
</dbReference>
<dbReference type="PROSITE" id="PS50908">
    <property type="entry name" value="RWD"/>
    <property type="match status" value="1"/>
</dbReference>
<reference evidence="5 6" key="1">
    <citation type="journal article" date="2020" name="Nat. Food">
        <title>A phased Vanilla planifolia genome enables genetic improvement of flavour and production.</title>
        <authorList>
            <person name="Hasing T."/>
            <person name="Tang H."/>
            <person name="Brym M."/>
            <person name="Khazi F."/>
            <person name="Huang T."/>
            <person name="Chambers A.H."/>
        </authorList>
    </citation>
    <scope>NUCLEOTIDE SEQUENCE [LARGE SCALE GENOMIC DNA]</scope>
    <source>
        <tissue evidence="5">Leaf</tissue>
    </source>
</reference>
<accession>A0A835PTD4</accession>
<dbReference type="Gene3D" id="3.10.110.10">
    <property type="entry name" value="Ubiquitin Conjugating Enzyme"/>
    <property type="match status" value="1"/>
</dbReference>
<evidence type="ECO:0000259" key="4">
    <source>
        <dbReference type="PROSITE" id="PS50908"/>
    </source>
</evidence>
<dbReference type="PROSITE" id="PS50089">
    <property type="entry name" value="ZF_RING_2"/>
    <property type="match status" value="1"/>
</dbReference>
<name>A0A835PTD4_VANPL</name>
<comment type="caution">
    <text evidence="5">The sequence shown here is derived from an EMBL/GenBank/DDBJ whole genome shotgun (WGS) entry which is preliminary data.</text>
</comment>
<dbReference type="OrthoDB" id="1045822at2759"/>
<feature type="domain" description="RWD" evidence="4">
    <location>
        <begin position="117"/>
        <end position="223"/>
    </location>
</feature>
<dbReference type="InterPro" id="IPR006575">
    <property type="entry name" value="RWD_dom"/>
</dbReference>
<feature type="compositionally biased region" description="Polar residues" evidence="2">
    <location>
        <begin position="408"/>
        <end position="433"/>
    </location>
</feature>
<dbReference type="CDD" id="cd23818">
    <property type="entry name" value="RWD_RNF25"/>
    <property type="match status" value="1"/>
</dbReference>
<dbReference type="FunFam" id="3.30.40.10:FF:000914">
    <property type="entry name" value="RWD domain-containing protein"/>
    <property type="match status" value="1"/>
</dbReference>
<dbReference type="PANTHER" id="PTHR13198">
    <property type="entry name" value="RING FINGER PROTEIN 25"/>
    <property type="match status" value="1"/>
</dbReference>
<proteinExistence type="predicted"/>
<keyword evidence="1" id="KW-0862">Zinc</keyword>
<dbReference type="GO" id="GO:0008270">
    <property type="term" value="F:zinc ion binding"/>
    <property type="evidence" value="ECO:0007669"/>
    <property type="project" value="UniProtKB-KW"/>
</dbReference>
<gene>
    <name evidence="5" type="ORF">HPP92_022105</name>
</gene>
<dbReference type="InterPro" id="IPR013083">
    <property type="entry name" value="Znf_RING/FYVE/PHD"/>
</dbReference>
<keyword evidence="6" id="KW-1185">Reference proteome</keyword>
<dbReference type="GO" id="GO:0005634">
    <property type="term" value="C:nucleus"/>
    <property type="evidence" value="ECO:0007669"/>
    <property type="project" value="TreeGrafter"/>
</dbReference>
<dbReference type="GO" id="GO:0016567">
    <property type="term" value="P:protein ubiquitination"/>
    <property type="evidence" value="ECO:0007669"/>
    <property type="project" value="TreeGrafter"/>
</dbReference>
<dbReference type="PANTHER" id="PTHR13198:SF4">
    <property type="entry name" value="E3 UBIQUITIN-PROTEIN LIGASE RNF25"/>
    <property type="match status" value="1"/>
</dbReference>
<evidence type="ECO:0000313" key="5">
    <source>
        <dbReference type="EMBL" id="KAG0456948.1"/>
    </source>
</evidence>
<dbReference type="EMBL" id="JADCNL010000012">
    <property type="protein sequence ID" value="KAG0456948.1"/>
    <property type="molecule type" value="Genomic_DNA"/>
</dbReference>
<feature type="domain" description="RING-type" evidence="3">
    <location>
        <begin position="230"/>
        <end position="312"/>
    </location>
</feature>
<evidence type="ECO:0000256" key="1">
    <source>
        <dbReference type="PROSITE-ProRule" id="PRU00175"/>
    </source>
</evidence>
<sequence length="462" mass="51798">MGISDNSGCAPRISQADNSVSNLFALADNLAKKKSLPTKKLAIVRKHRSALSLKTGWSEQRLSYLFVGSSQKVQVIEGSYQQTRVHSSKEKFGLLVAFGSPRPPRGAVEMAEDDVRLEVEAVQSVYGNDCNLIQDFPPHLTVRIKPRTAEDSSQEFVEVTLGIKASSKYPDEAPYIYVTDMKGLDDGRQAHLIASIQQRAQELCSCCMLVVLCEEAVDLLTNMNYPEGDCPLCLYPLVSDAITNTSSFMKLMSCYHCFHSECMIRMWRWIQETNETQEMNKTLETTPIRTEVKSALELHSSLNQKGNCPVCRKAFDAKDIEHVTQYLVVNSSAMNRIEATEEEEKSVLLCDIERSRRQKFETILELQKRKGGLIEPTKNLLILPGMFLPETVQRPSTSAVEAMEQSKDLTSNPGSELNGSISSTTPSRNYNHHNISDKRKGGSFKPCIRKQWIMKPTSSSKQ</sequence>
<evidence type="ECO:0008006" key="7">
    <source>
        <dbReference type="Google" id="ProtNLM"/>
    </source>
</evidence>
<dbReference type="InterPro" id="IPR016135">
    <property type="entry name" value="UBQ-conjugating_enzyme/RWD"/>
</dbReference>
<dbReference type="Pfam" id="PF05773">
    <property type="entry name" value="RWD"/>
    <property type="match status" value="1"/>
</dbReference>
<dbReference type="Gene3D" id="3.30.40.10">
    <property type="entry name" value="Zinc/RING finger domain, C3HC4 (zinc finger)"/>
    <property type="match status" value="1"/>
</dbReference>
<evidence type="ECO:0000313" key="6">
    <source>
        <dbReference type="Proteomes" id="UP000636800"/>
    </source>
</evidence>
<evidence type="ECO:0000259" key="3">
    <source>
        <dbReference type="PROSITE" id="PS50089"/>
    </source>
</evidence>